<dbReference type="InterPro" id="IPR017896">
    <property type="entry name" value="4Fe4S_Fe-S-bd"/>
</dbReference>
<dbReference type="RefSeq" id="WP_073994561.1">
    <property type="nucleotide sequence ID" value="NZ_FQYT01000031.1"/>
</dbReference>
<feature type="domain" description="4Fe-4S ferredoxin-type" evidence="5">
    <location>
        <begin position="3"/>
        <end position="32"/>
    </location>
</feature>
<dbReference type="PROSITE" id="PS51379">
    <property type="entry name" value="4FE4S_FER_2"/>
    <property type="match status" value="3"/>
</dbReference>
<dbReference type="Gene3D" id="2.60.40.10">
    <property type="entry name" value="Immunoglobulins"/>
    <property type="match status" value="1"/>
</dbReference>
<evidence type="ECO:0000256" key="2">
    <source>
        <dbReference type="ARBA" id="ARBA00022723"/>
    </source>
</evidence>
<sequence>MGKVLIINYDICNGCYNCQVACKDEHVGNDWSPIAKPQPDTGQFWNKLHDNVRGQVPKVMITYEHSICQHCDDAPCIRSCSQDAIYKRDDGIVIINPDKCRGHQLCIEACPYENIIYYNEDLKIAQKCTFCAHLLDDGWEEPRCVDACPTGAMIFGDEDDPKIRDLIAKAEPLKPELTVKPRVYYIGLPKRFIAGALYDKEADECSESVKVTAANVDTGEKVTTETDSYGDFWLRGLAGGQYTLLFEKNGYLAQKFGPVDVTKRDINIGDVALWKS</sequence>
<dbReference type="PANTHER" id="PTHR43177:SF3">
    <property type="entry name" value="PROTEIN NRFC HOMOLOG"/>
    <property type="match status" value="1"/>
</dbReference>
<name>A0A1M6L2Y9_9FIRM</name>
<evidence type="ECO:0000256" key="4">
    <source>
        <dbReference type="ARBA" id="ARBA00023014"/>
    </source>
</evidence>
<dbReference type="SUPFAM" id="SSF49478">
    <property type="entry name" value="Cna protein B-type domain"/>
    <property type="match status" value="1"/>
</dbReference>
<evidence type="ECO:0000256" key="3">
    <source>
        <dbReference type="ARBA" id="ARBA00023004"/>
    </source>
</evidence>
<keyword evidence="7" id="KW-1185">Reference proteome</keyword>
<dbReference type="STRING" id="1122934.SAMN02745691_02319"/>
<dbReference type="SUPFAM" id="SSF54862">
    <property type="entry name" value="4Fe-4S ferredoxins"/>
    <property type="match status" value="1"/>
</dbReference>
<gene>
    <name evidence="6" type="ORF">SAMN02745691_02319</name>
</gene>
<organism evidence="6 7">
    <name type="scientific">Parasporobacterium paucivorans DSM 15970</name>
    <dbReference type="NCBI Taxonomy" id="1122934"/>
    <lineage>
        <taxon>Bacteria</taxon>
        <taxon>Bacillati</taxon>
        <taxon>Bacillota</taxon>
        <taxon>Clostridia</taxon>
        <taxon>Lachnospirales</taxon>
        <taxon>Lachnospiraceae</taxon>
        <taxon>Parasporobacterium</taxon>
    </lineage>
</organism>
<keyword evidence="3" id="KW-0408">Iron</keyword>
<dbReference type="Proteomes" id="UP000184342">
    <property type="component" value="Unassembled WGS sequence"/>
</dbReference>
<dbReference type="AlphaFoldDB" id="A0A1M6L2Y9"/>
<dbReference type="OrthoDB" id="9810688at2"/>
<protein>
    <submittedName>
        <fullName evidence="6">Fe-S-cluster-containing dehydrogenase component</fullName>
    </submittedName>
</protein>
<evidence type="ECO:0000259" key="5">
    <source>
        <dbReference type="PROSITE" id="PS51379"/>
    </source>
</evidence>
<evidence type="ECO:0000313" key="7">
    <source>
        <dbReference type="Proteomes" id="UP000184342"/>
    </source>
</evidence>
<dbReference type="EMBL" id="FQYT01000031">
    <property type="protein sequence ID" value="SHJ65560.1"/>
    <property type="molecule type" value="Genomic_DNA"/>
</dbReference>
<dbReference type="Gene3D" id="3.30.70.20">
    <property type="match status" value="2"/>
</dbReference>
<evidence type="ECO:0000256" key="1">
    <source>
        <dbReference type="ARBA" id="ARBA00022485"/>
    </source>
</evidence>
<dbReference type="GO" id="GO:0046872">
    <property type="term" value="F:metal ion binding"/>
    <property type="evidence" value="ECO:0007669"/>
    <property type="project" value="UniProtKB-KW"/>
</dbReference>
<dbReference type="InterPro" id="IPR050954">
    <property type="entry name" value="ET_IronSulfur_Cluster-Binding"/>
</dbReference>
<proteinExistence type="predicted"/>
<keyword evidence="4" id="KW-0411">Iron-sulfur</keyword>
<accession>A0A1M6L2Y9</accession>
<feature type="domain" description="4Fe-4S ferredoxin-type" evidence="5">
    <location>
        <begin position="57"/>
        <end position="90"/>
    </location>
</feature>
<feature type="domain" description="4Fe-4S ferredoxin-type" evidence="5">
    <location>
        <begin position="91"/>
        <end position="121"/>
    </location>
</feature>
<evidence type="ECO:0000313" key="6">
    <source>
        <dbReference type="EMBL" id="SHJ65560.1"/>
    </source>
</evidence>
<reference evidence="6 7" key="1">
    <citation type="submission" date="2016-11" db="EMBL/GenBank/DDBJ databases">
        <authorList>
            <person name="Jaros S."/>
            <person name="Januszkiewicz K."/>
            <person name="Wedrychowicz H."/>
        </authorList>
    </citation>
    <scope>NUCLEOTIDE SEQUENCE [LARGE SCALE GENOMIC DNA]</scope>
    <source>
        <strain evidence="6 7">DSM 15970</strain>
    </source>
</reference>
<keyword evidence="1" id="KW-0004">4Fe-4S</keyword>
<dbReference type="Pfam" id="PF13620">
    <property type="entry name" value="CarboxypepD_reg"/>
    <property type="match status" value="1"/>
</dbReference>
<dbReference type="PANTHER" id="PTHR43177">
    <property type="entry name" value="PROTEIN NRFC"/>
    <property type="match status" value="1"/>
</dbReference>
<dbReference type="Pfam" id="PF13247">
    <property type="entry name" value="Fer4_11"/>
    <property type="match status" value="1"/>
</dbReference>
<keyword evidence="2" id="KW-0479">Metal-binding</keyword>
<dbReference type="InterPro" id="IPR013783">
    <property type="entry name" value="Ig-like_fold"/>
</dbReference>
<dbReference type="GO" id="GO:0051539">
    <property type="term" value="F:4 iron, 4 sulfur cluster binding"/>
    <property type="evidence" value="ECO:0007669"/>
    <property type="project" value="UniProtKB-KW"/>
</dbReference>